<evidence type="ECO:0000256" key="5">
    <source>
        <dbReference type="PROSITE-ProRule" id="PRU00042"/>
    </source>
</evidence>
<accession>A0A367KL55</accession>
<dbReference type="GO" id="GO:0008270">
    <property type="term" value="F:zinc ion binding"/>
    <property type="evidence" value="ECO:0007669"/>
    <property type="project" value="UniProtKB-KW"/>
</dbReference>
<reference evidence="7 8" key="1">
    <citation type="journal article" date="2018" name="G3 (Bethesda)">
        <title>Phylogenetic and Phylogenomic Definition of Rhizopus Species.</title>
        <authorList>
            <person name="Gryganskyi A.P."/>
            <person name="Golan J."/>
            <person name="Dolatabadi S."/>
            <person name="Mondo S."/>
            <person name="Robb S."/>
            <person name="Idnurm A."/>
            <person name="Muszewska A."/>
            <person name="Steczkiewicz K."/>
            <person name="Masonjones S."/>
            <person name="Liao H.L."/>
            <person name="Gajdeczka M.T."/>
            <person name="Anike F."/>
            <person name="Vuek A."/>
            <person name="Anishchenko I.M."/>
            <person name="Voigt K."/>
            <person name="de Hoog G.S."/>
            <person name="Smith M.E."/>
            <person name="Heitman J."/>
            <person name="Vilgalys R."/>
            <person name="Stajich J.E."/>
        </authorList>
    </citation>
    <scope>NUCLEOTIDE SEQUENCE [LARGE SCALE GENOMIC DNA]</scope>
    <source>
        <strain evidence="7 8">LSU 92-RS-03</strain>
    </source>
</reference>
<comment type="caution">
    <text evidence="7">The sequence shown here is derived from an EMBL/GenBank/DDBJ whole genome shotgun (WGS) entry which is preliminary data.</text>
</comment>
<gene>
    <name evidence="7" type="ORF">CU098_008707</name>
</gene>
<feature type="domain" description="C2H2-type" evidence="6">
    <location>
        <begin position="102"/>
        <end position="125"/>
    </location>
</feature>
<evidence type="ECO:0000259" key="6">
    <source>
        <dbReference type="PROSITE" id="PS50157"/>
    </source>
</evidence>
<dbReference type="PANTHER" id="PTHR23235">
    <property type="entry name" value="KRUEPPEL-LIKE TRANSCRIPTION FACTOR"/>
    <property type="match status" value="1"/>
</dbReference>
<dbReference type="Pfam" id="PF13912">
    <property type="entry name" value="zf-C2H2_6"/>
    <property type="match status" value="1"/>
</dbReference>
<keyword evidence="3 5" id="KW-0863">Zinc-finger</keyword>
<dbReference type="SUPFAM" id="SSF57667">
    <property type="entry name" value="beta-beta-alpha zinc fingers"/>
    <property type="match status" value="2"/>
</dbReference>
<evidence type="ECO:0000256" key="2">
    <source>
        <dbReference type="ARBA" id="ARBA00022737"/>
    </source>
</evidence>
<keyword evidence="2" id="KW-0677">Repeat</keyword>
<dbReference type="InterPro" id="IPR036236">
    <property type="entry name" value="Znf_C2H2_sf"/>
</dbReference>
<dbReference type="Pfam" id="PF00096">
    <property type="entry name" value="zf-C2H2"/>
    <property type="match status" value="2"/>
</dbReference>
<evidence type="ECO:0000256" key="1">
    <source>
        <dbReference type="ARBA" id="ARBA00022723"/>
    </source>
</evidence>
<organism evidence="7 8">
    <name type="scientific">Rhizopus stolonifer</name>
    <name type="common">Rhizopus nigricans</name>
    <dbReference type="NCBI Taxonomy" id="4846"/>
    <lineage>
        <taxon>Eukaryota</taxon>
        <taxon>Fungi</taxon>
        <taxon>Fungi incertae sedis</taxon>
        <taxon>Mucoromycota</taxon>
        <taxon>Mucoromycotina</taxon>
        <taxon>Mucoromycetes</taxon>
        <taxon>Mucorales</taxon>
        <taxon>Mucorineae</taxon>
        <taxon>Rhizopodaceae</taxon>
        <taxon>Rhizopus</taxon>
    </lineage>
</organism>
<dbReference type="PROSITE" id="PS00028">
    <property type="entry name" value="ZINC_FINGER_C2H2_1"/>
    <property type="match status" value="2"/>
</dbReference>
<dbReference type="GO" id="GO:0000981">
    <property type="term" value="F:DNA-binding transcription factor activity, RNA polymerase II-specific"/>
    <property type="evidence" value="ECO:0007669"/>
    <property type="project" value="TreeGrafter"/>
</dbReference>
<dbReference type="FunFam" id="3.30.160.60:FF:002343">
    <property type="entry name" value="Zinc finger protein 33A"/>
    <property type="match status" value="1"/>
</dbReference>
<feature type="domain" description="C2H2-type" evidence="6">
    <location>
        <begin position="46"/>
        <end position="73"/>
    </location>
</feature>
<protein>
    <recommendedName>
        <fullName evidence="6">C2H2-type domain-containing protein</fullName>
    </recommendedName>
</protein>
<dbReference type="FunFam" id="3.30.160.60:FF:001732">
    <property type="entry name" value="Zgc:162936"/>
    <property type="match status" value="1"/>
</dbReference>
<dbReference type="OrthoDB" id="8922241at2759"/>
<dbReference type="GO" id="GO:0045893">
    <property type="term" value="P:positive regulation of DNA-templated transcription"/>
    <property type="evidence" value="ECO:0007669"/>
    <property type="project" value="UniProtKB-ARBA"/>
</dbReference>
<name>A0A367KL55_RHIST</name>
<evidence type="ECO:0000256" key="3">
    <source>
        <dbReference type="ARBA" id="ARBA00022771"/>
    </source>
</evidence>
<dbReference type="PROSITE" id="PS50157">
    <property type="entry name" value="ZINC_FINGER_C2H2_2"/>
    <property type="match status" value="3"/>
</dbReference>
<evidence type="ECO:0000256" key="4">
    <source>
        <dbReference type="ARBA" id="ARBA00022833"/>
    </source>
</evidence>
<feature type="domain" description="C2H2-type" evidence="6">
    <location>
        <begin position="74"/>
        <end position="101"/>
    </location>
</feature>
<dbReference type="Proteomes" id="UP000253551">
    <property type="component" value="Unassembled WGS sequence"/>
</dbReference>
<dbReference type="InterPro" id="IPR013087">
    <property type="entry name" value="Znf_C2H2_type"/>
</dbReference>
<dbReference type="GO" id="GO:0005694">
    <property type="term" value="C:chromosome"/>
    <property type="evidence" value="ECO:0007669"/>
    <property type="project" value="UniProtKB-ARBA"/>
</dbReference>
<dbReference type="GO" id="GO:0000978">
    <property type="term" value="F:RNA polymerase II cis-regulatory region sequence-specific DNA binding"/>
    <property type="evidence" value="ECO:0007669"/>
    <property type="project" value="TreeGrafter"/>
</dbReference>
<dbReference type="Gene3D" id="3.30.160.60">
    <property type="entry name" value="Classic Zinc Finger"/>
    <property type="match status" value="3"/>
</dbReference>
<dbReference type="AlphaFoldDB" id="A0A367KL55"/>
<dbReference type="PANTHER" id="PTHR23235:SF120">
    <property type="entry name" value="KRUPPEL-LIKE FACTOR 15"/>
    <property type="match status" value="1"/>
</dbReference>
<keyword evidence="4" id="KW-0862">Zinc</keyword>
<dbReference type="EMBL" id="PJQM01001215">
    <property type="protein sequence ID" value="RCI02907.1"/>
    <property type="molecule type" value="Genomic_DNA"/>
</dbReference>
<keyword evidence="8" id="KW-1185">Reference proteome</keyword>
<sequence>MSVDNQYMMDCSEEEVSVHHLPTPTSPMDTSLFGQFTVKTTSDNVYICPDCNHTFHRAHNLKSHQATHSTNKQFQCTDCDKQFLRLHDFKRHQKLHTGEKPYQCSECQRSFSRLDALNRHKKTESACLKSNALKPLMIPNPGTFLLEPAAQPMPSASLPTTSIRLPSMVIHDNPEEVERLKQRVHDLEVENRVLRSLIRNDEV</sequence>
<evidence type="ECO:0000313" key="8">
    <source>
        <dbReference type="Proteomes" id="UP000253551"/>
    </source>
</evidence>
<dbReference type="STRING" id="4846.A0A367KL55"/>
<keyword evidence="1" id="KW-0479">Metal-binding</keyword>
<proteinExistence type="predicted"/>
<dbReference type="SMART" id="SM00355">
    <property type="entry name" value="ZnF_C2H2"/>
    <property type="match status" value="3"/>
</dbReference>
<evidence type="ECO:0000313" key="7">
    <source>
        <dbReference type="EMBL" id="RCI02907.1"/>
    </source>
</evidence>